<reference evidence="9 10" key="1">
    <citation type="journal article" date="2024" name="Commun. Biol.">
        <title>Comparative genomic analysis of thermophilic fungi reveals convergent evolutionary adaptations and gene losses.</title>
        <authorList>
            <person name="Steindorff A.S."/>
            <person name="Aguilar-Pontes M.V."/>
            <person name="Robinson A.J."/>
            <person name="Andreopoulos B."/>
            <person name="LaButti K."/>
            <person name="Kuo A."/>
            <person name="Mondo S."/>
            <person name="Riley R."/>
            <person name="Otillar R."/>
            <person name="Haridas S."/>
            <person name="Lipzen A."/>
            <person name="Grimwood J."/>
            <person name="Schmutz J."/>
            <person name="Clum A."/>
            <person name="Reid I.D."/>
            <person name="Moisan M.C."/>
            <person name="Butler G."/>
            <person name="Nguyen T.T.M."/>
            <person name="Dewar K."/>
            <person name="Conant G."/>
            <person name="Drula E."/>
            <person name="Henrissat B."/>
            <person name="Hansel C."/>
            <person name="Singer S."/>
            <person name="Hutchinson M.I."/>
            <person name="de Vries R.P."/>
            <person name="Natvig D.O."/>
            <person name="Powell A.J."/>
            <person name="Tsang A."/>
            <person name="Grigoriev I.V."/>
        </authorList>
    </citation>
    <scope>NUCLEOTIDE SEQUENCE [LARGE SCALE GENOMIC DNA]</scope>
    <source>
        <strain evidence="9 10">ATCC 24622</strain>
    </source>
</reference>
<proteinExistence type="inferred from homology"/>
<comment type="similarity">
    <text evidence="2">Belongs to the universal ribosomal protein uL29 family.</text>
</comment>
<dbReference type="InterPro" id="IPR038340">
    <property type="entry name" value="MRP-L47_sf"/>
</dbReference>
<keyword evidence="3" id="KW-0689">Ribosomal protein</keyword>
<comment type="subcellular location">
    <subcellularLocation>
        <location evidence="1">Mitochondrion</location>
    </subcellularLocation>
</comment>
<dbReference type="PANTHER" id="PTHR21183:SF18">
    <property type="entry name" value="LARGE RIBOSOMAL SUBUNIT PROTEIN UL29M"/>
    <property type="match status" value="1"/>
</dbReference>
<accession>A0ABR3Y6X8</accession>
<evidence type="ECO:0000256" key="1">
    <source>
        <dbReference type="ARBA" id="ARBA00004173"/>
    </source>
</evidence>
<evidence type="ECO:0000256" key="4">
    <source>
        <dbReference type="ARBA" id="ARBA00023128"/>
    </source>
</evidence>
<organism evidence="9 10">
    <name type="scientific">Phialemonium thermophilum</name>
    <dbReference type="NCBI Taxonomy" id="223376"/>
    <lineage>
        <taxon>Eukaryota</taxon>
        <taxon>Fungi</taxon>
        <taxon>Dikarya</taxon>
        <taxon>Ascomycota</taxon>
        <taxon>Pezizomycotina</taxon>
        <taxon>Sordariomycetes</taxon>
        <taxon>Sordariomycetidae</taxon>
        <taxon>Cephalothecales</taxon>
        <taxon>Cephalothecaceae</taxon>
        <taxon>Phialemonium</taxon>
    </lineage>
</organism>
<keyword evidence="10" id="KW-1185">Reference proteome</keyword>
<dbReference type="EMBL" id="JAZHXJ010000006">
    <property type="protein sequence ID" value="KAL1883799.1"/>
    <property type="molecule type" value="Genomic_DNA"/>
</dbReference>
<dbReference type="InterPro" id="IPR010729">
    <property type="entry name" value="Ribosomal_uL29_mit"/>
</dbReference>
<feature type="compositionally biased region" description="Basic and acidic residues" evidence="8">
    <location>
        <begin position="54"/>
        <end position="67"/>
    </location>
</feature>
<evidence type="ECO:0000256" key="2">
    <source>
        <dbReference type="ARBA" id="ARBA00009254"/>
    </source>
</evidence>
<evidence type="ECO:0000256" key="7">
    <source>
        <dbReference type="ARBA" id="ARBA00035399"/>
    </source>
</evidence>
<name>A0ABR3Y6X8_9PEZI</name>
<dbReference type="Gene3D" id="6.10.330.20">
    <property type="match status" value="1"/>
</dbReference>
<comment type="caution">
    <text evidence="9">The sequence shown here is derived from an EMBL/GenBank/DDBJ whole genome shotgun (WGS) entry which is preliminary data.</text>
</comment>
<dbReference type="PANTHER" id="PTHR21183">
    <property type="entry name" value="RIBOSOMAL PROTEIN L47, MITOCHONDRIAL-RELATED"/>
    <property type="match status" value="1"/>
</dbReference>
<keyword evidence="4" id="KW-0496">Mitochondrion</keyword>
<dbReference type="Pfam" id="PF06984">
    <property type="entry name" value="MRP-L47"/>
    <property type="match status" value="1"/>
</dbReference>
<keyword evidence="5" id="KW-0687">Ribonucleoprotein</keyword>
<feature type="region of interest" description="Disordered" evidence="8">
    <location>
        <begin position="211"/>
        <end position="251"/>
    </location>
</feature>
<evidence type="ECO:0000256" key="6">
    <source>
        <dbReference type="ARBA" id="ARBA00035289"/>
    </source>
</evidence>
<evidence type="ECO:0000256" key="3">
    <source>
        <dbReference type="ARBA" id="ARBA00022980"/>
    </source>
</evidence>
<evidence type="ECO:0000256" key="5">
    <source>
        <dbReference type="ARBA" id="ARBA00023274"/>
    </source>
</evidence>
<dbReference type="Proteomes" id="UP001586593">
    <property type="component" value="Unassembled WGS sequence"/>
</dbReference>
<gene>
    <name evidence="9" type="ORF">VTK73DRAFT_8335</name>
</gene>
<evidence type="ECO:0000313" key="9">
    <source>
        <dbReference type="EMBL" id="KAL1883799.1"/>
    </source>
</evidence>
<feature type="region of interest" description="Disordered" evidence="8">
    <location>
        <begin position="48"/>
        <end position="73"/>
    </location>
</feature>
<evidence type="ECO:0000313" key="10">
    <source>
        <dbReference type="Proteomes" id="UP001586593"/>
    </source>
</evidence>
<sequence>MASKRALRPTIGFFSHINTYPSTFSVTLSSPFKSTPFSTSSQLLKRHTYPGARKTRDSNRHRGESTLRRTGTRWRLSVSDEPLPKPVAPEELPKPETDPDHGLWEFFYDKTRLVNTPAQDSEHGRAWTVEELRYKSWDDLHKLWWVCVKERNRIATAALERETSKLGFGDAEAKARDQVVRKTMGAIRHTLTERYYLWEDALKLAKADPEVDLSGNGSTYTPMEYLEEEERTSGSLSEAARPSTKSAAPQG</sequence>
<evidence type="ECO:0000256" key="8">
    <source>
        <dbReference type="SAM" id="MobiDB-lite"/>
    </source>
</evidence>
<protein>
    <recommendedName>
        <fullName evidence="6">Large ribosomal subunit protein uL29m</fullName>
    </recommendedName>
    <alternativeName>
        <fullName evidence="7">54S ribosomal protein L4, mitochondrial</fullName>
    </alternativeName>
</protein>